<feature type="domain" description="Acyl-CoA dehydrogenase/oxidase C-terminal" evidence="7">
    <location>
        <begin position="237"/>
        <end position="385"/>
    </location>
</feature>
<keyword evidence="3 6" id="KW-0285">Flavoprotein</keyword>
<dbReference type="GO" id="GO:0003995">
    <property type="term" value="F:acyl-CoA dehydrogenase activity"/>
    <property type="evidence" value="ECO:0007669"/>
    <property type="project" value="InterPro"/>
</dbReference>
<dbReference type="InterPro" id="IPR036250">
    <property type="entry name" value="AcylCo_DH-like_C"/>
</dbReference>
<evidence type="ECO:0000313" key="11">
    <source>
        <dbReference type="Proteomes" id="UP000199623"/>
    </source>
</evidence>
<reference evidence="11" key="1">
    <citation type="submission" date="2016-10" db="EMBL/GenBank/DDBJ databases">
        <authorList>
            <person name="Varghese N."/>
            <person name="Submissions S."/>
        </authorList>
    </citation>
    <scope>NUCLEOTIDE SEQUENCE [LARGE SCALE GENOMIC DNA]</scope>
    <source>
        <strain evidence="11">CGMCC 4.3506</strain>
    </source>
</reference>
<feature type="domain" description="Acyl-CoA oxidase/dehydrogenase middle" evidence="8">
    <location>
        <begin position="130"/>
        <end position="225"/>
    </location>
</feature>
<dbReference type="Gene3D" id="1.10.540.10">
    <property type="entry name" value="Acyl-CoA dehydrogenase/oxidase, N-terminal domain"/>
    <property type="match status" value="1"/>
</dbReference>
<evidence type="ECO:0000256" key="6">
    <source>
        <dbReference type="RuleBase" id="RU362125"/>
    </source>
</evidence>
<dbReference type="PANTHER" id="PTHR43884">
    <property type="entry name" value="ACYL-COA DEHYDROGENASE"/>
    <property type="match status" value="1"/>
</dbReference>
<dbReference type="PANTHER" id="PTHR43884:SF12">
    <property type="entry name" value="ISOVALERYL-COA DEHYDROGENASE, MITOCHONDRIAL-RELATED"/>
    <property type="match status" value="1"/>
</dbReference>
<proteinExistence type="inferred from homology"/>
<sequence length="388" mass="42361">MGRTVRDGLRLTADQHQFVELAREFAACEIRPRARAVDEADVESPLDLWEKAAKLGLTSFMIPERFGGGGVTDLLTQVLVQQELCHGDIGIGNLITSNGFFSAPVEHLGTVEQQERFLRPLGTDTPPLTAVAVTEPGNGSDAAGIQTFARRDGDHYVLNGQKTWISNAPYAEHFVIFATVDPSKRAKGVTAFVVPRDTQGLEVGPPFRKMGQRAIVNAEVFLDDVRVPAENRLGEEGQGFVGLMRTFDASRILIGAATTGLARAALDFANDYARTRTQFGVPIIQHQAVAFRLADMATRVDTAHLLTVRAAALYDDGFEVAQESAMAKLVGSENAMWCTHAAVQTLGGYGYSREYPVERWMRDAKLEEIEEGTSDIQRLIISRGLGAR</sequence>
<dbReference type="Pfam" id="PF02771">
    <property type="entry name" value="Acyl-CoA_dh_N"/>
    <property type="match status" value="1"/>
</dbReference>
<name>A0A1G7KH85_9PSEU</name>
<dbReference type="Gene3D" id="1.20.140.10">
    <property type="entry name" value="Butyryl-CoA Dehydrogenase, subunit A, domain 3"/>
    <property type="match status" value="1"/>
</dbReference>
<comment type="similarity">
    <text evidence="2 6">Belongs to the acyl-CoA dehydrogenase family.</text>
</comment>
<dbReference type="PROSITE" id="PS00073">
    <property type="entry name" value="ACYL_COA_DH_2"/>
    <property type="match status" value="1"/>
</dbReference>
<keyword evidence="11" id="KW-1185">Reference proteome</keyword>
<dbReference type="InterPro" id="IPR009100">
    <property type="entry name" value="AcylCoA_DH/oxidase_NM_dom_sf"/>
</dbReference>
<dbReference type="GO" id="GO:0050660">
    <property type="term" value="F:flavin adenine dinucleotide binding"/>
    <property type="evidence" value="ECO:0007669"/>
    <property type="project" value="InterPro"/>
</dbReference>
<keyword evidence="4 6" id="KW-0274">FAD</keyword>
<evidence type="ECO:0000256" key="4">
    <source>
        <dbReference type="ARBA" id="ARBA00022827"/>
    </source>
</evidence>
<accession>A0A1G7KH85</accession>
<organism evidence="10 11">
    <name type="scientific">Lentzea fradiae</name>
    <dbReference type="NCBI Taxonomy" id="200378"/>
    <lineage>
        <taxon>Bacteria</taxon>
        <taxon>Bacillati</taxon>
        <taxon>Actinomycetota</taxon>
        <taxon>Actinomycetes</taxon>
        <taxon>Pseudonocardiales</taxon>
        <taxon>Pseudonocardiaceae</taxon>
        <taxon>Lentzea</taxon>
    </lineage>
</organism>
<comment type="cofactor">
    <cofactor evidence="1 6">
        <name>FAD</name>
        <dbReference type="ChEBI" id="CHEBI:57692"/>
    </cofactor>
</comment>
<dbReference type="InterPro" id="IPR037069">
    <property type="entry name" value="AcylCoA_DH/ox_N_sf"/>
</dbReference>
<dbReference type="InterPro" id="IPR009075">
    <property type="entry name" value="AcylCo_DH/oxidase_C"/>
</dbReference>
<evidence type="ECO:0000313" key="10">
    <source>
        <dbReference type="EMBL" id="SDF36505.1"/>
    </source>
</evidence>
<evidence type="ECO:0000256" key="3">
    <source>
        <dbReference type="ARBA" id="ARBA00022630"/>
    </source>
</evidence>
<dbReference type="PIRSF" id="PIRSF016578">
    <property type="entry name" value="HsaA"/>
    <property type="match status" value="1"/>
</dbReference>
<dbReference type="Proteomes" id="UP000199623">
    <property type="component" value="Unassembled WGS sequence"/>
</dbReference>
<protein>
    <submittedName>
        <fullName evidence="10">Acyl-CoA dehydrogenase</fullName>
    </submittedName>
</protein>
<dbReference type="Pfam" id="PF00441">
    <property type="entry name" value="Acyl-CoA_dh_1"/>
    <property type="match status" value="1"/>
</dbReference>
<dbReference type="Pfam" id="PF02770">
    <property type="entry name" value="Acyl-CoA_dh_M"/>
    <property type="match status" value="1"/>
</dbReference>
<evidence type="ECO:0000256" key="1">
    <source>
        <dbReference type="ARBA" id="ARBA00001974"/>
    </source>
</evidence>
<gene>
    <name evidence="10" type="ORF">SAMN05216553_101278</name>
</gene>
<keyword evidence="5 6" id="KW-0560">Oxidoreductase</keyword>
<feature type="domain" description="Acyl-CoA dehydrogenase/oxidase N-terminal" evidence="9">
    <location>
        <begin position="12"/>
        <end position="121"/>
    </location>
</feature>
<dbReference type="FunFam" id="1.20.140.10:FF:000004">
    <property type="entry name" value="Acyl-CoA dehydrogenase FadE25"/>
    <property type="match status" value="1"/>
</dbReference>
<dbReference type="SUPFAM" id="SSF47203">
    <property type="entry name" value="Acyl-CoA dehydrogenase C-terminal domain-like"/>
    <property type="match status" value="1"/>
</dbReference>
<evidence type="ECO:0000259" key="9">
    <source>
        <dbReference type="Pfam" id="PF02771"/>
    </source>
</evidence>
<dbReference type="AlphaFoldDB" id="A0A1G7KH85"/>
<dbReference type="SUPFAM" id="SSF56645">
    <property type="entry name" value="Acyl-CoA dehydrogenase NM domain-like"/>
    <property type="match status" value="1"/>
</dbReference>
<dbReference type="Gene3D" id="2.40.110.10">
    <property type="entry name" value="Butyryl-CoA Dehydrogenase, subunit A, domain 2"/>
    <property type="match status" value="1"/>
</dbReference>
<evidence type="ECO:0000259" key="7">
    <source>
        <dbReference type="Pfam" id="PF00441"/>
    </source>
</evidence>
<dbReference type="InterPro" id="IPR013786">
    <property type="entry name" value="AcylCoA_DH/ox_N"/>
</dbReference>
<evidence type="ECO:0000256" key="5">
    <source>
        <dbReference type="ARBA" id="ARBA00023002"/>
    </source>
</evidence>
<dbReference type="InterPro" id="IPR046373">
    <property type="entry name" value="Acyl-CoA_Oxase/DH_mid-dom_sf"/>
</dbReference>
<evidence type="ECO:0000259" key="8">
    <source>
        <dbReference type="Pfam" id="PF02770"/>
    </source>
</evidence>
<dbReference type="InterPro" id="IPR006091">
    <property type="entry name" value="Acyl-CoA_Oxase/DH_mid-dom"/>
</dbReference>
<dbReference type="FunFam" id="2.40.110.10:FF:000001">
    <property type="entry name" value="Acyl-CoA dehydrogenase, mitochondrial"/>
    <property type="match status" value="1"/>
</dbReference>
<dbReference type="EMBL" id="FNCC01000001">
    <property type="protein sequence ID" value="SDF36505.1"/>
    <property type="molecule type" value="Genomic_DNA"/>
</dbReference>
<dbReference type="OrthoDB" id="8876745at2"/>
<dbReference type="STRING" id="200378.SAMN05216553_101278"/>
<evidence type="ECO:0000256" key="2">
    <source>
        <dbReference type="ARBA" id="ARBA00009347"/>
    </source>
</evidence>
<dbReference type="RefSeq" id="WP_090044653.1">
    <property type="nucleotide sequence ID" value="NZ_FNCC01000001.1"/>
</dbReference>
<dbReference type="InterPro" id="IPR006089">
    <property type="entry name" value="Acyl-CoA_DH_CS"/>
</dbReference>
<dbReference type="PROSITE" id="PS00072">
    <property type="entry name" value="ACYL_COA_DH_1"/>
    <property type="match status" value="1"/>
</dbReference>